<name>A0A1K1RNY8_9BACT</name>
<dbReference type="STRING" id="1004.SAMN05661012_04030"/>
<proteinExistence type="predicted"/>
<reference evidence="1 2" key="1">
    <citation type="submission" date="2016-11" db="EMBL/GenBank/DDBJ databases">
        <authorList>
            <person name="Jaros S."/>
            <person name="Januszkiewicz K."/>
            <person name="Wedrychowicz H."/>
        </authorList>
    </citation>
    <scope>NUCLEOTIDE SEQUENCE [LARGE SCALE GENOMIC DNA]</scope>
    <source>
        <strain evidence="1 2">DSM 784</strain>
    </source>
</reference>
<sequence length="39" mass="4760">MIDNQHLNGNYEMSFNHFTYHRRQLVTLLRQAGLQIFRP</sequence>
<evidence type="ECO:0000313" key="2">
    <source>
        <dbReference type="Proteomes" id="UP000183788"/>
    </source>
</evidence>
<dbReference type="SUPFAM" id="SSF109854">
    <property type="entry name" value="DinB/YfiT-like putative metalloenzymes"/>
    <property type="match status" value="1"/>
</dbReference>
<dbReference type="InterPro" id="IPR034660">
    <property type="entry name" value="DinB/YfiT-like"/>
</dbReference>
<protein>
    <submittedName>
        <fullName evidence="1">Uncharacterized protein</fullName>
    </submittedName>
</protein>
<dbReference type="Proteomes" id="UP000183788">
    <property type="component" value="Unassembled WGS sequence"/>
</dbReference>
<accession>A0A1K1RNY8</accession>
<dbReference type="EMBL" id="FPIZ01000013">
    <property type="protein sequence ID" value="SFW73618.1"/>
    <property type="molecule type" value="Genomic_DNA"/>
</dbReference>
<organism evidence="1 2">
    <name type="scientific">Chitinophaga sancti</name>
    <dbReference type="NCBI Taxonomy" id="1004"/>
    <lineage>
        <taxon>Bacteria</taxon>
        <taxon>Pseudomonadati</taxon>
        <taxon>Bacteroidota</taxon>
        <taxon>Chitinophagia</taxon>
        <taxon>Chitinophagales</taxon>
        <taxon>Chitinophagaceae</taxon>
        <taxon>Chitinophaga</taxon>
    </lineage>
</organism>
<gene>
    <name evidence="1" type="ORF">SAMN05661012_04030</name>
</gene>
<dbReference type="Gene3D" id="1.20.120.450">
    <property type="entry name" value="dinb family like domain"/>
    <property type="match status" value="1"/>
</dbReference>
<dbReference type="AlphaFoldDB" id="A0A1K1RNY8"/>
<evidence type="ECO:0000313" key="1">
    <source>
        <dbReference type="EMBL" id="SFW73618.1"/>
    </source>
</evidence>